<dbReference type="EMBL" id="JARJCM010000064">
    <property type="protein sequence ID" value="KAJ7033582.1"/>
    <property type="molecule type" value="Genomic_DNA"/>
</dbReference>
<reference evidence="1" key="1">
    <citation type="submission" date="2023-03" db="EMBL/GenBank/DDBJ databases">
        <title>Massive genome expansion in bonnet fungi (Mycena s.s.) driven by repeated elements and novel gene families across ecological guilds.</title>
        <authorList>
            <consortium name="Lawrence Berkeley National Laboratory"/>
            <person name="Harder C.B."/>
            <person name="Miyauchi S."/>
            <person name="Viragh M."/>
            <person name="Kuo A."/>
            <person name="Thoen E."/>
            <person name="Andreopoulos B."/>
            <person name="Lu D."/>
            <person name="Skrede I."/>
            <person name="Drula E."/>
            <person name="Henrissat B."/>
            <person name="Morin E."/>
            <person name="Kohler A."/>
            <person name="Barry K."/>
            <person name="LaButti K."/>
            <person name="Morin E."/>
            <person name="Salamov A."/>
            <person name="Lipzen A."/>
            <person name="Mereny Z."/>
            <person name="Hegedus B."/>
            <person name="Baldrian P."/>
            <person name="Stursova M."/>
            <person name="Weitz H."/>
            <person name="Taylor A."/>
            <person name="Grigoriev I.V."/>
            <person name="Nagy L.G."/>
            <person name="Martin F."/>
            <person name="Kauserud H."/>
        </authorList>
    </citation>
    <scope>NUCLEOTIDE SEQUENCE</scope>
    <source>
        <strain evidence="1">CBHHK200</strain>
    </source>
</reference>
<name>A0AAD6SXI6_9AGAR</name>
<proteinExistence type="predicted"/>
<accession>A0AAD6SXI6</accession>
<gene>
    <name evidence="1" type="ORF">C8F04DRAFT_1395979</name>
</gene>
<evidence type="ECO:0000313" key="1">
    <source>
        <dbReference type="EMBL" id="KAJ7033582.1"/>
    </source>
</evidence>
<sequence>MPHPCFDMKNMKKIPARLKSLADGILDGVSGKTIVQNFFTISDRLPPKDQAHFLPVFYETLEGPPFSVKSRDSLSQKEVRELRSFGILGCTVLKSLDSLRSHSLFPQSALADIWNRMWTCITVQAEFIDTFEDPVEEIWFLHLSLIMKFAFWEELAEPSPLRPSLPLLEPLVGDTPCIREYLTTIWARMIHDKVVRDRCATPMRYILCYFMRTKEEENFQDIVLGAGGTVFDVCSLLLKHLDTVLADIGSGSGDPKWIIQSLVFVLETIVMNDAEVIEVLAPQRLVKKLVNLSFAIHTAEFQGASPAGALFGQLQVFFIIVLVFRVRNPQAYIREGLRSGLLVSMAQCTDKLMSPTHPLYEPFVSILAKIVPGYLTSYSVLIRLERALELFEESGLDDRFSDSELEGIWTPFHELALERIALRAEYDESHRSVKICDSLSVRVDKDGTDATTREKSFLRFLLQADCITHKHTILALHGESIASTPEQGPFYTAFNYAAGAVYLSVLPAKELSPLLPAGAQRLGGAYQLRRHGAAQGTLSLNVAILPRGRREFRYWILPMRSSNSRLSDELARLVGEKSAGAITGDEYDRSLGLANTRLDDVTFLPRHRYVKLAGPRSQGLKASSLDSATVLKPPSRMFDDPLVIAAPSLATSRHQGALTLPPTTPQRRGTVCITCADKGIVSAARWEGAFKENSRWRTFCSLFFILPRILRTHVFLVPVSLIFPNIYPGCVY</sequence>
<dbReference type="Proteomes" id="UP001218188">
    <property type="component" value="Unassembled WGS sequence"/>
</dbReference>
<evidence type="ECO:0000313" key="2">
    <source>
        <dbReference type="Proteomes" id="UP001218188"/>
    </source>
</evidence>
<dbReference type="AlphaFoldDB" id="A0AAD6SXI6"/>
<protein>
    <submittedName>
        <fullName evidence="1">Uncharacterized protein</fullName>
    </submittedName>
</protein>
<comment type="caution">
    <text evidence="1">The sequence shown here is derived from an EMBL/GenBank/DDBJ whole genome shotgun (WGS) entry which is preliminary data.</text>
</comment>
<organism evidence="1 2">
    <name type="scientific">Mycena alexandri</name>
    <dbReference type="NCBI Taxonomy" id="1745969"/>
    <lineage>
        <taxon>Eukaryota</taxon>
        <taxon>Fungi</taxon>
        <taxon>Dikarya</taxon>
        <taxon>Basidiomycota</taxon>
        <taxon>Agaricomycotina</taxon>
        <taxon>Agaricomycetes</taxon>
        <taxon>Agaricomycetidae</taxon>
        <taxon>Agaricales</taxon>
        <taxon>Marasmiineae</taxon>
        <taxon>Mycenaceae</taxon>
        <taxon>Mycena</taxon>
    </lineage>
</organism>
<keyword evidence="2" id="KW-1185">Reference proteome</keyword>